<sequence length="47" mass="5628">MNKLNLIQYSLAFVVTIFAMSSYLMFLAHRDTKMMNYYDSTIQRTVR</sequence>
<evidence type="ECO:0000313" key="8">
    <source>
        <dbReference type="Proteomes" id="UP000225786"/>
    </source>
</evidence>
<dbReference type="Proteomes" id="UP000225478">
    <property type="component" value="Segment"/>
</dbReference>
<dbReference type="EMBL" id="KX349297">
    <property type="protein sequence ID" value="AOO12946.1"/>
    <property type="molecule type" value="Genomic_DNA"/>
</dbReference>
<evidence type="ECO:0000313" key="7">
    <source>
        <dbReference type="Proteomes" id="UP000225402"/>
    </source>
</evidence>
<accession>A0A127KMY1</accession>
<evidence type="ECO:0000313" key="4">
    <source>
        <dbReference type="EMBL" id="AOO12481.1"/>
    </source>
</evidence>
<evidence type="ECO:0000256" key="1">
    <source>
        <dbReference type="SAM" id="Phobius"/>
    </source>
</evidence>
<evidence type="ECO:0000313" key="6">
    <source>
        <dbReference type="Proteomes" id="UP000222561"/>
    </source>
</evidence>
<dbReference type="EMBL" id="KU594607">
    <property type="protein sequence ID" value="AMO43308.1"/>
    <property type="molecule type" value="Genomic_DNA"/>
</dbReference>
<protein>
    <submittedName>
        <fullName evidence="2">Uncharacterized protein</fullName>
    </submittedName>
</protein>
<dbReference type="Proteomes" id="UP000225786">
    <property type="component" value="Segment"/>
</dbReference>
<dbReference type="EMBL" id="KX349295">
    <property type="protein sequence ID" value="AOO12481.1"/>
    <property type="molecule type" value="Genomic_DNA"/>
</dbReference>
<reference evidence="2 8" key="2">
    <citation type="submission" date="2016-01" db="EMBL/GenBank/DDBJ databases">
        <title>The genomic content and context of auxiliary metabolic genes in marine cyanophages.</title>
        <authorList>
            <person name="Marston M.F."/>
            <person name="Martiny J.B.H."/>
            <person name="Crummett L.T."/>
        </authorList>
    </citation>
    <scope>NUCLEOTIDE SEQUENCE [LARGE SCALE GENOMIC DNA]</scope>
    <source>
        <strain evidence="2">W2_07_0710</strain>
    </source>
</reference>
<dbReference type="EMBL" id="KX349292">
    <property type="protein sequence ID" value="AOO11780.1"/>
    <property type="molecule type" value="Genomic_DNA"/>
</dbReference>
<organism evidence="2 8">
    <name type="scientific">Cyanophage S-RIM44</name>
    <dbReference type="NCBI Taxonomy" id="1278485"/>
    <lineage>
        <taxon>Viruses</taxon>
        <taxon>Duplodnaviria</taxon>
        <taxon>Heunggongvirae</taxon>
        <taxon>Uroviricota</taxon>
        <taxon>Caudoviricetes</taxon>
        <taxon>Pantevenvirales</taxon>
        <taxon>Kyanoviridae</taxon>
        <taxon>Vellamovirus</taxon>
        <taxon>Vellamovirus rhodeisland44</taxon>
    </lineage>
</organism>
<name>A0A127KMY1_9CAUD</name>
<reference evidence="6 7" key="1">
    <citation type="journal article" date="2016" name="Environ. Microbiol.">
        <title>Genomic diversification of marine cyanophages into stable ecotypes.</title>
        <authorList>
            <person name="Marston M.F."/>
            <person name="Martiny J.B."/>
        </authorList>
    </citation>
    <scope>NUCLEOTIDE SEQUENCE [LARGE SCALE GENOMIC DNA]</scope>
    <source>
        <strain evidence="3">Np_05_0604</strain>
        <strain evidence="4">Sn_08_0709</strain>
        <strain evidence="5">W2_10_0709</strain>
    </source>
</reference>
<keyword evidence="1" id="KW-0472">Membrane</keyword>
<proteinExistence type="predicted"/>
<gene>
    <name evidence="3" type="ORF">Np050604_064</name>
    <name evidence="4" type="ORF">Sn080709_064</name>
    <name evidence="5" type="ORF">W2100709_064</name>
    <name evidence="2" type="ORF">W270710_064</name>
</gene>
<keyword evidence="1" id="KW-1133">Transmembrane helix</keyword>
<evidence type="ECO:0000313" key="2">
    <source>
        <dbReference type="EMBL" id="AMO43308.1"/>
    </source>
</evidence>
<keyword evidence="1" id="KW-0812">Transmembrane</keyword>
<dbReference type="Proteomes" id="UP000222561">
    <property type="component" value="Segment"/>
</dbReference>
<feature type="transmembrane region" description="Helical" evidence="1">
    <location>
        <begin position="6"/>
        <end position="28"/>
    </location>
</feature>
<dbReference type="Proteomes" id="UP000225402">
    <property type="component" value="Segment"/>
</dbReference>
<evidence type="ECO:0000313" key="5">
    <source>
        <dbReference type="EMBL" id="AOO12946.1"/>
    </source>
</evidence>
<evidence type="ECO:0000313" key="3">
    <source>
        <dbReference type="EMBL" id="AOO11780.1"/>
    </source>
</evidence>